<comment type="caution">
    <text evidence="1">The sequence shown here is derived from an EMBL/GenBank/DDBJ whole genome shotgun (WGS) entry which is preliminary data.</text>
</comment>
<dbReference type="Proteomes" id="UP000886796">
    <property type="component" value="Unassembled WGS sequence"/>
</dbReference>
<keyword evidence="1" id="KW-0396">Initiation factor</keyword>
<evidence type="ECO:0000313" key="2">
    <source>
        <dbReference type="Proteomes" id="UP000886796"/>
    </source>
</evidence>
<dbReference type="EMBL" id="DVFK01000003">
    <property type="protein sequence ID" value="HIQ66896.1"/>
    <property type="molecule type" value="Genomic_DNA"/>
</dbReference>
<evidence type="ECO:0000313" key="1">
    <source>
        <dbReference type="EMBL" id="HIQ66896.1"/>
    </source>
</evidence>
<reference evidence="1" key="1">
    <citation type="submission" date="2020-10" db="EMBL/GenBank/DDBJ databases">
        <authorList>
            <person name="Gilroy R."/>
        </authorList>
    </citation>
    <scope>NUCLEOTIDE SEQUENCE</scope>
    <source>
        <strain evidence="1">13361</strain>
    </source>
</reference>
<dbReference type="GO" id="GO:0003677">
    <property type="term" value="F:DNA binding"/>
    <property type="evidence" value="ECO:0007669"/>
    <property type="project" value="InterPro"/>
</dbReference>
<dbReference type="GO" id="GO:0003743">
    <property type="term" value="F:translation initiation factor activity"/>
    <property type="evidence" value="ECO:0007669"/>
    <property type="project" value="UniProtKB-KW"/>
</dbReference>
<proteinExistence type="predicted"/>
<dbReference type="InterPro" id="IPR016032">
    <property type="entry name" value="Sig_transdc_resp-reg_C-effctor"/>
</dbReference>
<sequence length="74" mass="8349">MKNFQKIIKKIAKENGTTPEQVLAEMQKVIDEAYSHHTPEADPLWNKMAPGGQKPTPEAFVAQLHRILGKENKP</sequence>
<keyword evidence="1" id="KW-0648">Protein biosynthesis</keyword>
<accession>A0A9D0Z084</accession>
<dbReference type="InterPro" id="IPR036388">
    <property type="entry name" value="WH-like_DNA-bd_sf"/>
</dbReference>
<protein>
    <submittedName>
        <fullName evidence="1">Sporulation initiation factor Spo0A</fullName>
    </submittedName>
</protein>
<dbReference type="Gene3D" id="1.10.10.10">
    <property type="entry name" value="Winged helix-like DNA-binding domain superfamily/Winged helix DNA-binding domain"/>
    <property type="match status" value="1"/>
</dbReference>
<name>A0A9D0Z084_9FIRM</name>
<dbReference type="SUPFAM" id="SSF46894">
    <property type="entry name" value="C-terminal effector domain of the bipartite response regulators"/>
    <property type="match status" value="1"/>
</dbReference>
<reference evidence="1" key="2">
    <citation type="journal article" date="2021" name="PeerJ">
        <title>Extensive microbial diversity within the chicken gut microbiome revealed by metagenomics and culture.</title>
        <authorList>
            <person name="Gilroy R."/>
            <person name="Ravi A."/>
            <person name="Getino M."/>
            <person name="Pursley I."/>
            <person name="Horton D.L."/>
            <person name="Alikhan N.F."/>
            <person name="Baker D."/>
            <person name="Gharbi K."/>
            <person name="Hall N."/>
            <person name="Watson M."/>
            <person name="Adriaenssens E.M."/>
            <person name="Foster-Nyarko E."/>
            <person name="Jarju S."/>
            <person name="Secka A."/>
            <person name="Antonio M."/>
            <person name="Oren A."/>
            <person name="Chaudhuri R.R."/>
            <person name="La Ragione R."/>
            <person name="Hildebrand F."/>
            <person name="Pallen M.J."/>
        </authorList>
    </citation>
    <scope>NUCLEOTIDE SEQUENCE</scope>
    <source>
        <strain evidence="1">13361</strain>
    </source>
</reference>
<dbReference type="GO" id="GO:0006355">
    <property type="term" value="P:regulation of DNA-templated transcription"/>
    <property type="evidence" value="ECO:0007669"/>
    <property type="project" value="InterPro"/>
</dbReference>
<organism evidence="1 2">
    <name type="scientific">Candidatus Faecousia excrementigallinarum</name>
    <dbReference type="NCBI Taxonomy" id="2840806"/>
    <lineage>
        <taxon>Bacteria</taxon>
        <taxon>Bacillati</taxon>
        <taxon>Bacillota</taxon>
        <taxon>Clostridia</taxon>
        <taxon>Eubacteriales</taxon>
        <taxon>Oscillospiraceae</taxon>
        <taxon>Faecousia</taxon>
    </lineage>
</organism>
<gene>
    <name evidence="1" type="ORF">IAB74_00090</name>
</gene>
<dbReference type="AlphaFoldDB" id="A0A9D0Z084"/>